<accession>A0A1G8X5C2</accession>
<gene>
    <name evidence="5" type="ORF">SAMN05216282_10190</name>
</gene>
<keyword evidence="1" id="KW-0805">Transcription regulation</keyword>
<organism evidence="5 6">
    <name type="scientific">Cryobacterium psychrotolerans</name>
    <dbReference type="NCBI Taxonomy" id="386301"/>
    <lineage>
        <taxon>Bacteria</taxon>
        <taxon>Bacillati</taxon>
        <taxon>Actinomycetota</taxon>
        <taxon>Actinomycetes</taxon>
        <taxon>Micrococcales</taxon>
        <taxon>Microbacteriaceae</taxon>
        <taxon>Cryobacterium</taxon>
    </lineage>
</organism>
<evidence type="ECO:0000256" key="2">
    <source>
        <dbReference type="ARBA" id="ARBA00023125"/>
    </source>
</evidence>
<keyword evidence="6" id="KW-1185">Reference proteome</keyword>
<dbReference type="GO" id="GO:0000976">
    <property type="term" value="F:transcription cis-regulatory region binding"/>
    <property type="evidence" value="ECO:0007669"/>
    <property type="project" value="TreeGrafter"/>
</dbReference>
<dbReference type="GO" id="GO:0003700">
    <property type="term" value="F:DNA-binding transcription factor activity"/>
    <property type="evidence" value="ECO:0007669"/>
    <property type="project" value="TreeGrafter"/>
</dbReference>
<dbReference type="STRING" id="386301.SAMN05216282_10190"/>
<dbReference type="EMBL" id="FNFU01000001">
    <property type="protein sequence ID" value="SDJ85644.1"/>
    <property type="molecule type" value="Genomic_DNA"/>
</dbReference>
<reference evidence="5 6" key="1">
    <citation type="submission" date="2016-10" db="EMBL/GenBank/DDBJ databases">
        <authorList>
            <person name="de Groot N.N."/>
        </authorList>
    </citation>
    <scope>NUCLEOTIDE SEQUENCE [LARGE SCALE GENOMIC DNA]</scope>
    <source>
        <strain evidence="5 6">CGMCC 1.5382</strain>
    </source>
</reference>
<sequence>MPSPKQPAVPRIDVERHRRALLEAAADELARDPDSSMADVAQAANLTRATLYRHFSNRQSLLGAIQAEALARASETLIACRLDEGNALEVLRRVIGSLGKHGMRFRIILIRASDHNARFLTQRDQVLAPLVEVIKRGQAEGDIRADLSPEWIVTAMASLLISAVRAAPQTKHSDAEVSDLIFRTLVGGIAADDSTGDRQN</sequence>
<evidence type="ECO:0000256" key="4">
    <source>
        <dbReference type="PROSITE-ProRule" id="PRU00335"/>
    </source>
</evidence>
<dbReference type="Proteomes" id="UP000198701">
    <property type="component" value="Unassembled WGS sequence"/>
</dbReference>
<evidence type="ECO:0000256" key="3">
    <source>
        <dbReference type="ARBA" id="ARBA00023163"/>
    </source>
</evidence>
<dbReference type="InterPro" id="IPR036271">
    <property type="entry name" value="Tet_transcr_reg_TetR-rel_C_sf"/>
</dbReference>
<dbReference type="RefSeq" id="WP_092321120.1">
    <property type="nucleotide sequence ID" value="NZ_FNFU01000001.1"/>
</dbReference>
<dbReference type="InterPro" id="IPR050109">
    <property type="entry name" value="HTH-type_TetR-like_transc_reg"/>
</dbReference>
<evidence type="ECO:0000313" key="5">
    <source>
        <dbReference type="EMBL" id="SDJ85644.1"/>
    </source>
</evidence>
<dbReference type="SUPFAM" id="SSF48498">
    <property type="entry name" value="Tetracyclin repressor-like, C-terminal domain"/>
    <property type="match status" value="1"/>
</dbReference>
<dbReference type="OrthoDB" id="3869819at2"/>
<dbReference type="InterPro" id="IPR009057">
    <property type="entry name" value="Homeodomain-like_sf"/>
</dbReference>
<dbReference type="InterPro" id="IPR001647">
    <property type="entry name" value="HTH_TetR"/>
</dbReference>
<name>A0A1G8X5C2_9MICO</name>
<keyword evidence="2 4" id="KW-0238">DNA-binding</keyword>
<dbReference type="AlphaFoldDB" id="A0A1G8X5C2"/>
<evidence type="ECO:0000256" key="1">
    <source>
        <dbReference type="ARBA" id="ARBA00023015"/>
    </source>
</evidence>
<dbReference type="PANTHER" id="PTHR30055">
    <property type="entry name" value="HTH-TYPE TRANSCRIPTIONAL REGULATOR RUTR"/>
    <property type="match status" value="1"/>
</dbReference>
<protein>
    <submittedName>
        <fullName evidence="5">Transcriptional regulator, TetR family</fullName>
    </submittedName>
</protein>
<keyword evidence="3" id="KW-0804">Transcription</keyword>
<proteinExistence type="predicted"/>
<feature type="DNA-binding region" description="H-T-H motif" evidence="4">
    <location>
        <begin position="36"/>
        <end position="55"/>
    </location>
</feature>
<dbReference type="Gene3D" id="1.10.357.10">
    <property type="entry name" value="Tetracycline Repressor, domain 2"/>
    <property type="match status" value="1"/>
</dbReference>
<dbReference type="PANTHER" id="PTHR30055:SF234">
    <property type="entry name" value="HTH-TYPE TRANSCRIPTIONAL REGULATOR BETI"/>
    <property type="match status" value="1"/>
</dbReference>
<evidence type="ECO:0000313" key="6">
    <source>
        <dbReference type="Proteomes" id="UP000198701"/>
    </source>
</evidence>
<dbReference type="SUPFAM" id="SSF46689">
    <property type="entry name" value="Homeodomain-like"/>
    <property type="match status" value="1"/>
</dbReference>
<dbReference type="Pfam" id="PF00440">
    <property type="entry name" value="TetR_N"/>
    <property type="match status" value="1"/>
</dbReference>
<dbReference type="PROSITE" id="PS50977">
    <property type="entry name" value="HTH_TETR_2"/>
    <property type="match status" value="1"/>
</dbReference>